<evidence type="ECO:0000313" key="2">
    <source>
        <dbReference type="Proteomes" id="UP000010482"/>
    </source>
</evidence>
<dbReference type="RefSeq" id="WP_015229937.1">
    <property type="nucleotide sequence ID" value="NC_019780.1"/>
</dbReference>
<dbReference type="AlphaFoldDB" id="K9YVJ4"/>
<organism evidence="1 2">
    <name type="scientific">Dactylococcopsis salina (strain PCC 8305)</name>
    <name type="common">Myxobactron salinum</name>
    <dbReference type="NCBI Taxonomy" id="13035"/>
    <lineage>
        <taxon>Bacteria</taxon>
        <taxon>Bacillati</taxon>
        <taxon>Cyanobacteriota</taxon>
        <taxon>Cyanophyceae</taxon>
        <taxon>Nodosilineales</taxon>
        <taxon>Cymatolegaceae</taxon>
        <taxon>Dactylococcopsis</taxon>
    </lineage>
</organism>
<proteinExistence type="predicted"/>
<dbReference type="PANTHER" id="PTHR30372:SF6">
    <property type="entry name" value="LIPID-A-DISACCHARIDE SYNTHASE"/>
    <property type="match status" value="1"/>
</dbReference>
<dbReference type="Proteomes" id="UP000010482">
    <property type="component" value="Chromosome"/>
</dbReference>
<protein>
    <submittedName>
        <fullName evidence="1">Uncharacterized protein</fullName>
    </submittedName>
</protein>
<dbReference type="SUPFAM" id="SSF53756">
    <property type="entry name" value="UDP-Glycosyltransferase/glycogen phosphorylase"/>
    <property type="match status" value="1"/>
</dbReference>
<dbReference type="InterPro" id="IPR003835">
    <property type="entry name" value="Glyco_trans_19"/>
</dbReference>
<accession>K9YVJ4</accession>
<dbReference type="GO" id="GO:0009245">
    <property type="term" value="P:lipid A biosynthetic process"/>
    <property type="evidence" value="ECO:0007669"/>
    <property type="project" value="InterPro"/>
</dbReference>
<name>K9YVJ4_DACS8</name>
<dbReference type="PANTHER" id="PTHR30372">
    <property type="entry name" value="LIPID-A-DISACCHARIDE SYNTHASE"/>
    <property type="match status" value="1"/>
</dbReference>
<sequence>MSQTNAVDVLILTNGPGELSTWVRPVVAALKSQWSSKLGIRVSVILSPCPHATGREVEVARAIPGVNRVQSAKAFFPFLLWGKTADNWNWFERGIVLFLGGDQFFPVVIGKRLGYPIVIYAEWETRWHSWVDHFVVMNADLTLKAPQTHRHKFTTVGDIMADSQIALNTQPLGLTLDPGTELIGILPGSKRAKLMQGVPLTIAIAQRLREKRPNTQFIIPVAPTLDLETLARYADPKHNPIVKKLGGVGAKLVLPSLPDELPYLETEEGLKLLLWTQFPAYDVLSQCTLCLTTVGANTAELGALAIPMIVLLPTYQLDAMRAWDGIPGALANLPILGGSFARVINWLVLRKKRLFAWPNIWAKEEVVPELVGNLEPEAVAKLALEWLEYPDQRLAIRSRLQAIRGTPGASKKIASVLLEQLQQSNG</sequence>
<dbReference type="KEGG" id="dsl:Dacsa_2333"/>
<dbReference type="STRING" id="13035.Dacsa_2333"/>
<gene>
    <name evidence="1" type="ORF">Dacsa_2333</name>
</gene>
<dbReference type="HOGENOM" id="CLU_023761_0_0_3"/>
<dbReference type="OrthoDB" id="502628at2"/>
<evidence type="ECO:0000313" key="1">
    <source>
        <dbReference type="EMBL" id="AFZ50946.1"/>
    </source>
</evidence>
<dbReference type="GO" id="GO:0008915">
    <property type="term" value="F:lipid-A-disaccharide synthase activity"/>
    <property type="evidence" value="ECO:0007669"/>
    <property type="project" value="InterPro"/>
</dbReference>
<reference evidence="1" key="1">
    <citation type="submission" date="2012-04" db="EMBL/GenBank/DDBJ databases">
        <title>Finished genome of Dactylococcopsis salina PCC 8305.</title>
        <authorList>
            <consortium name="US DOE Joint Genome Institute"/>
            <person name="Gugger M."/>
            <person name="Coursin T."/>
            <person name="Rippka R."/>
            <person name="Tandeau De Marsac N."/>
            <person name="Huntemann M."/>
            <person name="Wei C.-L."/>
            <person name="Han J."/>
            <person name="Detter J.C."/>
            <person name="Han C."/>
            <person name="Tapia R."/>
            <person name="Daligault H."/>
            <person name="Chen A."/>
            <person name="Krypides N."/>
            <person name="Mavromatis K."/>
            <person name="Markowitz V."/>
            <person name="Szeto E."/>
            <person name="Ivanova N."/>
            <person name="Ovchinnikova G."/>
            <person name="Pagani I."/>
            <person name="Pati A."/>
            <person name="Goodwin L."/>
            <person name="Peters L."/>
            <person name="Pitluck S."/>
            <person name="Woyke T."/>
            <person name="Kerfeld C."/>
        </authorList>
    </citation>
    <scope>NUCLEOTIDE SEQUENCE [LARGE SCALE GENOMIC DNA]</scope>
    <source>
        <strain evidence="1">PCC 8305</strain>
    </source>
</reference>
<dbReference type="eggNOG" id="COG0763">
    <property type="taxonomic scope" value="Bacteria"/>
</dbReference>
<dbReference type="EMBL" id="CP003944">
    <property type="protein sequence ID" value="AFZ50946.1"/>
    <property type="molecule type" value="Genomic_DNA"/>
</dbReference>
<dbReference type="GO" id="GO:0005543">
    <property type="term" value="F:phospholipid binding"/>
    <property type="evidence" value="ECO:0007669"/>
    <property type="project" value="TreeGrafter"/>
</dbReference>
<keyword evidence="2" id="KW-1185">Reference proteome</keyword>
<dbReference type="PATRIC" id="fig|13035.3.peg.2649"/>
<dbReference type="GO" id="GO:0016020">
    <property type="term" value="C:membrane"/>
    <property type="evidence" value="ECO:0007669"/>
    <property type="project" value="GOC"/>
</dbReference>